<proteinExistence type="predicted"/>
<dbReference type="EMBL" id="MDEG01000045">
    <property type="protein sequence ID" value="PPU93408.1"/>
    <property type="molecule type" value="Genomic_DNA"/>
</dbReference>
<evidence type="ECO:0000256" key="3">
    <source>
        <dbReference type="ARBA" id="ARBA00022964"/>
    </source>
</evidence>
<dbReference type="Pfam" id="PF13640">
    <property type="entry name" value="2OG-FeII_Oxy_3"/>
    <property type="match status" value="1"/>
</dbReference>
<reference evidence="8" key="1">
    <citation type="submission" date="2016-08" db="EMBL/GenBank/DDBJ databases">
        <authorList>
            <person name="Merda D."/>
            <person name="Briand M."/>
            <person name="Taghouti G."/>
            <person name="Carrere S."/>
            <person name="Gouzy J."/>
            <person name="Portier P."/>
            <person name="Jacques M.-A."/>
            <person name="Fischer-Le Saux M."/>
        </authorList>
    </citation>
    <scope>NUCLEOTIDE SEQUENCE [LARGE SCALE GENOMIC DNA]</scope>
    <source>
        <strain evidence="8">CFBP1156</strain>
    </source>
</reference>
<comment type="cofactor">
    <cofactor evidence="1">
        <name>L-ascorbate</name>
        <dbReference type="ChEBI" id="CHEBI:38290"/>
    </cofactor>
</comment>
<evidence type="ECO:0000259" key="6">
    <source>
        <dbReference type="SMART" id="SM00702"/>
    </source>
</evidence>
<evidence type="ECO:0000256" key="5">
    <source>
        <dbReference type="ARBA" id="ARBA00023004"/>
    </source>
</evidence>
<dbReference type="Gene3D" id="2.60.120.620">
    <property type="entry name" value="q2cbj1_9rhob like domain"/>
    <property type="match status" value="1"/>
</dbReference>
<name>A0A2S7ENP9_9XANT</name>
<keyword evidence="5" id="KW-0408">Iron</keyword>
<keyword evidence="3" id="KW-0223">Dioxygenase</keyword>
<dbReference type="InterPro" id="IPR044862">
    <property type="entry name" value="Pro_4_hyd_alph_FE2OG_OXY"/>
</dbReference>
<comment type="caution">
    <text evidence="7">The sequence shown here is derived from an EMBL/GenBank/DDBJ whole genome shotgun (WGS) entry which is preliminary data.</text>
</comment>
<evidence type="ECO:0000313" key="8">
    <source>
        <dbReference type="Proteomes" id="UP000238261"/>
    </source>
</evidence>
<dbReference type="RefSeq" id="WP_046980249.1">
    <property type="nucleotide sequence ID" value="NZ_CP043476.1"/>
</dbReference>
<feature type="domain" description="Prolyl 4-hydroxylase alpha subunit" evidence="6">
    <location>
        <begin position="83"/>
        <end position="265"/>
    </location>
</feature>
<dbReference type="GO" id="GO:0031418">
    <property type="term" value="F:L-ascorbic acid binding"/>
    <property type="evidence" value="ECO:0007669"/>
    <property type="project" value="InterPro"/>
</dbReference>
<keyword evidence="2" id="KW-0479">Metal-binding</keyword>
<evidence type="ECO:0000313" key="7">
    <source>
        <dbReference type="EMBL" id="PPU93408.1"/>
    </source>
</evidence>
<organism evidence="7 8">
    <name type="scientific">Xanthomonas hyacinthi</name>
    <dbReference type="NCBI Taxonomy" id="56455"/>
    <lineage>
        <taxon>Bacteria</taxon>
        <taxon>Pseudomonadati</taxon>
        <taxon>Pseudomonadota</taxon>
        <taxon>Gammaproteobacteria</taxon>
        <taxon>Lysobacterales</taxon>
        <taxon>Lysobacteraceae</taxon>
        <taxon>Xanthomonas</taxon>
    </lineage>
</organism>
<evidence type="ECO:0000256" key="4">
    <source>
        <dbReference type="ARBA" id="ARBA00023002"/>
    </source>
</evidence>
<dbReference type="GO" id="GO:0005506">
    <property type="term" value="F:iron ion binding"/>
    <property type="evidence" value="ECO:0007669"/>
    <property type="project" value="InterPro"/>
</dbReference>
<dbReference type="AlphaFoldDB" id="A0A2S7ENP9"/>
<evidence type="ECO:0000256" key="2">
    <source>
        <dbReference type="ARBA" id="ARBA00022723"/>
    </source>
</evidence>
<dbReference type="InterPro" id="IPR006620">
    <property type="entry name" value="Pro_4_hyd_alph"/>
</dbReference>
<accession>A0A2S7ENP9</accession>
<sequence length="283" mass="31802">MVSEDYQNQLLTELRQQGYDHNEICGELVQMGLDKAYVEQLLSKVASEEALDEARPEPDITGHPSSLSVAGREVKLLMFTRKPRCYFFADFMSAEDCERLIEISKTRMKRSVVYSADENGVTKVVPSYTRSSNQANYVLGDSDFTDEILSKVSELTNWPTKKMEGIQVIQYGIGGEFVPHCDFFLDSSDGEEMPWQRVGTFLIYLNRPTYGGSTFFPDAHFEFIPHQGNSLLFSYEPGDINRDLSRHAGTPVGGGSKWLATILLTDRDIENGVTKGTMGGRMM</sequence>
<dbReference type="PANTHER" id="PTHR10869">
    <property type="entry name" value="PROLYL 4-HYDROXYLASE ALPHA SUBUNIT"/>
    <property type="match status" value="1"/>
</dbReference>
<dbReference type="SMART" id="SM00702">
    <property type="entry name" value="P4Hc"/>
    <property type="match status" value="1"/>
</dbReference>
<keyword evidence="4" id="KW-0560">Oxidoreductase</keyword>
<dbReference type="GO" id="GO:0004656">
    <property type="term" value="F:procollagen-proline 4-dioxygenase activity"/>
    <property type="evidence" value="ECO:0007669"/>
    <property type="project" value="TreeGrafter"/>
</dbReference>
<dbReference type="PANTHER" id="PTHR10869:SF238">
    <property type="entry name" value="PROLYL 4-HYDROXYLASE 6-RELATED"/>
    <property type="match status" value="1"/>
</dbReference>
<gene>
    <name evidence="7" type="ORF">XhyaCFBP1156_20735</name>
</gene>
<evidence type="ECO:0000256" key="1">
    <source>
        <dbReference type="ARBA" id="ARBA00001961"/>
    </source>
</evidence>
<dbReference type="Proteomes" id="UP000238261">
    <property type="component" value="Unassembled WGS sequence"/>
</dbReference>
<keyword evidence="8" id="KW-1185">Reference proteome</keyword>
<dbReference type="OrthoDB" id="269774at2"/>
<dbReference type="InterPro" id="IPR045054">
    <property type="entry name" value="P4HA-like"/>
</dbReference>
<protein>
    <recommendedName>
        <fullName evidence="6">Prolyl 4-hydroxylase alpha subunit domain-containing protein</fullName>
    </recommendedName>
</protein>